<dbReference type="GO" id="GO:0000166">
    <property type="term" value="F:nucleotide binding"/>
    <property type="evidence" value="ECO:0007669"/>
    <property type="project" value="InterPro"/>
</dbReference>
<dbReference type="SUPFAM" id="SSF55816">
    <property type="entry name" value="5'-nucleotidase (syn. UDP-sugar hydrolase), C-terminal domain"/>
    <property type="match status" value="1"/>
</dbReference>
<dbReference type="EMBL" id="RKRK01000004">
    <property type="protein sequence ID" value="RPF55158.1"/>
    <property type="molecule type" value="Genomic_DNA"/>
</dbReference>
<evidence type="ECO:0000256" key="1">
    <source>
        <dbReference type="ARBA" id="ARBA00022729"/>
    </source>
</evidence>
<reference evidence="4 5" key="1">
    <citation type="submission" date="2018-11" db="EMBL/GenBank/DDBJ databases">
        <title>Genomic Encyclopedia of Type Strains, Phase IV (KMG-IV): sequencing the most valuable type-strain genomes for metagenomic binning, comparative biology and taxonomic classification.</title>
        <authorList>
            <person name="Goeker M."/>
        </authorList>
    </citation>
    <scope>NUCLEOTIDE SEQUENCE [LARGE SCALE GENOMIC DNA]</scope>
    <source>
        <strain evidence="4 5">DSM 29158</strain>
    </source>
</reference>
<dbReference type="OrthoDB" id="9775118at2"/>
<organism evidence="4 5">
    <name type="scientific">Abyssicoccus albus</name>
    <dbReference type="NCBI Taxonomy" id="1817405"/>
    <lineage>
        <taxon>Bacteria</taxon>
        <taxon>Bacillati</taxon>
        <taxon>Bacillota</taxon>
        <taxon>Bacilli</taxon>
        <taxon>Bacillales</taxon>
        <taxon>Abyssicoccaceae</taxon>
    </lineage>
</organism>
<dbReference type="PROSITE" id="PS00786">
    <property type="entry name" value="5_NUCLEOTIDASE_2"/>
    <property type="match status" value="1"/>
</dbReference>
<dbReference type="Proteomes" id="UP000277108">
    <property type="component" value="Unassembled WGS sequence"/>
</dbReference>
<keyword evidence="1" id="KW-0732">Signal</keyword>
<evidence type="ECO:0000259" key="3">
    <source>
        <dbReference type="Pfam" id="PF02872"/>
    </source>
</evidence>
<proteinExistence type="predicted"/>
<sequence>MTIIQCFATSDVHNGIPNYDYRFKQVTKEGLSVLMDQIKERDKEKSLLLDNGDFLQGDIIGNMSFDHFKKDDQDSPNELIQYMNKVGYDVIALGNHEFNYGLDYLQYTMNHLNATVVNSNVTYEQTNEHFTTPYVIRSLQVDESTRPLKIGIYSVVPEQILNWDKFNLEGILNVESMYQCSQNMSKQLKEQHQCDLVVCLAHTGMQLNLKEDIHHENQAHLIAKDEYLDGIVFGHTHEQFPGLYYDGLDEVDNDKSLIHNTLAVQPLSSGRSIGVLNFDVSYDATTDRYMIRDQFTEHIMSDHEGTDIPHDVLRLHEVLLQYVDEPVTQIEEPVMSYTHQITPNETTFTIAKATYRYVNEMLDILDKDIPVISSQALFKGGRDGIKDFIHMTPPTLTMLDAINLYKHENNLAVVKVNKKQLKEWMEFSNGHLTVEDEQYIVKPGFPTYNCDIFYGLNYSINLDKPRRYNSKGIQESDHERVQNIELSTVLNDKEDNSTEIFDDYDEFYVITNEYRINTFEPLKSCTNLVEHPVPINKIVLNDVKKYGLSKLRQLPIQYHYNQYPGKLYMYVPTISLDVIDKSFKLDDHGELWSKVYKEI</sequence>
<dbReference type="InterPro" id="IPR006179">
    <property type="entry name" value="5_nucleotidase/apyrase"/>
</dbReference>
<dbReference type="InterPro" id="IPR036907">
    <property type="entry name" value="5'-Nucleotdase_C_sf"/>
</dbReference>
<gene>
    <name evidence="4" type="ORF">EDD62_1483</name>
</gene>
<dbReference type="GO" id="GO:0046872">
    <property type="term" value="F:metal ion binding"/>
    <property type="evidence" value="ECO:0007669"/>
    <property type="project" value="InterPro"/>
</dbReference>
<feature type="domain" description="5'-Nucleotidase C-terminal" evidence="3">
    <location>
        <begin position="395"/>
        <end position="516"/>
    </location>
</feature>
<evidence type="ECO:0000259" key="2">
    <source>
        <dbReference type="Pfam" id="PF00149"/>
    </source>
</evidence>
<accession>A0A3N5BZA6</accession>
<dbReference type="InterPro" id="IPR004843">
    <property type="entry name" value="Calcineurin-like_PHP"/>
</dbReference>
<dbReference type="InterPro" id="IPR006146">
    <property type="entry name" value="5'-Nucleotdase_CS"/>
</dbReference>
<dbReference type="RefSeq" id="WP_123808178.1">
    <property type="nucleotide sequence ID" value="NZ_RKRK01000004.1"/>
</dbReference>
<dbReference type="InterPro" id="IPR029052">
    <property type="entry name" value="Metallo-depent_PP-like"/>
</dbReference>
<dbReference type="GO" id="GO:0009166">
    <property type="term" value="P:nucleotide catabolic process"/>
    <property type="evidence" value="ECO:0007669"/>
    <property type="project" value="InterPro"/>
</dbReference>
<dbReference type="GO" id="GO:0016788">
    <property type="term" value="F:hydrolase activity, acting on ester bonds"/>
    <property type="evidence" value="ECO:0007669"/>
    <property type="project" value="InterPro"/>
</dbReference>
<dbReference type="Pfam" id="PF02872">
    <property type="entry name" value="5_nucleotid_C"/>
    <property type="match status" value="1"/>
</dbReference>
<comment type="caution">
    <text evidence="4">The sequence shown here is derived from an EMBL/GenBank/DDBJ whole genome shotgun (WGS) entry which is preliminary data.</text>
</comment>
<dbReference type="InterPro" id="IPR008334">
    <property type="entry name" value="5'-Nucleotdase_C"/>
</dbReference>
<dbReference type="GO" id="GO:0030288">
    <property type="term" value="C:outer membrane-bounded periplasmic space"/>
    <property type="evidence" value="ECO:0007669"/>
    <property type="project" value="TreeGrafter"/>
</dbReference>
<keyword evidence="5" id="KW-1185">Reference proteome</keyword>
<evidence type="ECO:0000313" key="5">
    <source>
        <dbReference type="Proteomes" id="UP000277108"/>
    </source>
</evidence>
<name>A0A3N5BZA6_9BACL</name>
<protein>
    <submittedName>
        <fullName evidence="4">2',3'-cyclic-nucleotide 2'-phosphodiesterase/3'-nucleotidase</fullName>
    </submittedName>
</protein>
<dbReference type="Gene3D" id="3.60.21.10">
    <property type="match status" value="1"/>
</dbReference>
<feature type="domain" description="Calcineurin-like phosphoesterase" evidence="2">
    <location>
        <begin position="8"/>
        <end position="238"/>
    </location>
</feature>
<dbReference type="Gene3D" id="3.90.780.10">
    <property type="entry name" value="5'-Nucleotidase, C-terminal domain"/>
    <property type="match status" value="1"/>
</dbReference>
<dbReference type="PANTHER" id="PTHR11575:SF6">
    <property type="entry name" value="2',3'-CYCLIC-NUCLEOTIDE 2'-PHOSPHODIESTERASE_3'-NUCLEOTIDASE"/>
    <property type="match status" value="1"/>
</dbReference>
<dbReference type="SUPFAM" id="SSF56300">
    <property type="entry name" value="Metallo-dependent phosphatases"/>
    <property type="match status" value="1"/>
</dbReference>
<dbReference type="PANTHER" id="PTHR11575">
    <property type="entry name" value="5'-NUCLEOTIDASE-RELATED"/>
    <property type="match status" value="1"/>
</dbReference>
<dbReference type="Pfam" id="PF00149">
    <property type="entry name" value="Metallophos"/>
    <property type="match status" value="1"/>
</dbReference>
<dbReference type="AlphaFoldDB" id="A0A3N5BZA6"/>
<evidence type="ECO:0000313" key="4">
    <source>
        <dbReference type="EMBL" id="RPF55158.1"/>
    </source>
</evidence>